<dbReference type="Gene3D" id="3.20.20.30">
    <property type="entry name" value="Luciferase-like domain"/>
    <property type="match status" value="1"/>
</dbReference>
<reference evidence="4" key="1">
    <citation type="submission" date="2022-01" db="EMBL/GenBank/DDBJ databases">
        <title>Genome-Based Taxonomic Classification of the Phylum Actinobacteria.</title>
        <authorList>
            <person name="Gao Y."/>
        </authorList>
    </citation>
    <scope>NUCLEOTIDE SEQUENCE</scope>
    <source>
        <strain evidence="4">KLBMP 8922</strain>
    </source>
</reference>
<dbReference type="GO" id="GO:0016705">
    <property type="term" value="F:oxidoreductase activity, acting on paired donors, with incorporation or reduction of molecular oxygen"/>
    <property type="evidence" value="ECO:0007669"/>
    <property type="project" value="InterPro"/>
</dbReference>
<dbReference type="SUPFAM" id="SSF51679">
    <property type="entry name" value="Bacterial luciferase-like"/>
    <property type="match status" value="1"/>
</dbReference>
<evidence type="ECO:0000256" key="2">
    <source>
        <dbReference type="ARBA" id="ARBA00023033"/>
    </source>
</evidence>
<accession>A0AA41Q364</accession>
<evidence type="ECO:0000256" key="1">
    <source>
        <dbReference type="ARBA" id="ARBA00023002"/>
    </source>
</evidence>
<keyword evidence="1" id="KW-0560">Oxidoreductase</keyword>
<dbReference type="PANTHER" id="PTHR30137:SF8">
    <property type="entry name" value="BLR5498 PROTEIN"/>
    <property type="match status" value="1"/>
</dbReference>
<dbReference type="GO" id="GO:0005829">
    <property type="term" value="C:cytosol"/>
    <property type="evidence" value="ECO:0007669"/>
    <property type="project" value="TreeGrafter"/>
</dbReference>
<dbReference type="GO" id="GO:0004497">
    <property type="term" value="F:monooxygenase activity"/>
    <property type="evidence" value="ECO:0007669"/>
    <property type="project" value="UniProtKB-KW"/>
</dbReference>
<evidence type="ECO:0000313" key="4">
    <source>
        <dbReference type="EMBL" id="MCF2530695.1"/>
    </source>
</evidence>
<sequence>MEFGVMILGYVPEFRRVGNPAAEHQALMAEIDACIAADRAGFKYMWATEHHFLDEYSHMSANDVVLGYLAHATERIHIGAGIFNPLPQVNHPVRVAERVAMLDHLAEGRFEFGTGRGAGSHEILPFLPGVENLDETREIWQDVIREFPKMWLQDEYEGYRGKYWQMPPRKILPKPYKPSHPAMWYAAGSPPSFEMAARMGLGVLGFSIGEPELAEQAVKLYKDTIVNAEPIGDYVNDNVMVCTTAFVSESYRQAVSNAVAARPMYVTSNVFRYHDTIPHVEGIPFWPELMPDLTAEMVEFASDAGAMICGDPDTAMRTVKEFEAAGVDQLVLGIGCDTPENTLETIRLFGEHIIPKFDTDPVHRTTRFRDAAR</sequence>
<name>A0AA41Q364_9ACTN</name>
<dbReference type="Pfam" id="PF00296">
    <property type="entry name" value="Bac_luciferase"/>
    <property type="match status" value="1"/>
</dbReference>
<evidence type="ECO:0000313" key="5">
    <source>
        <dbReference type="Proteomes" id="UP001165378"/>
    </source>
</evidence>
<evidence type="ECO:0000259" key="3">
    <source>
        <dbReference type="Pfam" id="PF00296"/>
    </source>
</evidence>
<dbReference type="InterPro" id="IPR011251">
    <property type="entry name" value="Luciferase-like_dom"/>
</dbReference>
<gene>
    <name evidence="4" type="ORF">LZ495_26225</name>
</gene>
<dbReference type="InterPro" id="IPR036661">
    <property type="entry name" value="Luciferase-like_sf"/>
</dbReference>
<dbReference type="RefSeq" id="WP_235055363.1">
    <property type="nucleotide sequence ID" value="NZ_JAKFHA010000018.1"/>
</dbReference>
<feature type="domain" description="Luciferase-like" evidence="3">
    <location>
        <begin position="1"/>
        <end position="329"/>
    </location>
</feature>
<dbReference type="InterPro" id="IPR050766">
    <property type="entry name" value="Bact_Lucif_Oxidored"/>
</dbReference>
<proteinExistence type="predicted"/>
<protein>
    <submittedName>
        <fullName evidence="4">LLM class flavin-dependent oxidoreductase</fullName>
    </submittedName>
</protein>
<keyword evidence="5" id="KW-1185">Reference proteome</keyword>
<organism evidence="4 5">
    <name type="scientific">Yinghuangia soli</name>
    <dbReference type="NCBI Taxonomy" id="2908204"/>
    <lineage>
        <taxon>Bacteria</taxon>
        <taxon>Bacillati</taxon>
        <taxon>Actinomycetota</taxon>
        <taxon>Actinomycetes</taxon>
        <taxon>Kitasatosporales</taxon>
        <taxon>Streptomycetaceae</taxon>
        <taxon>Yinghuangia</taxon>
    </lineage>
</organism>
<dbReference type="Proteomes" id="UP001165378">
    <property type="component" value="Unassembled WGS sequence"/>
</dbReference>
<dbReference type="EMBL" id="JAKFHA010000018">
    <property type="protein sequence ID" value="MCF2530695.1"/>
    <property type="molecule type" value="Genomic_DNA"/>
</dbReference>
<keyword evidence="2" id="KW-0503">Monooxygenase</keyword>
<dbReference type="PANTHER" id="PTHR30137">
    <property type="entry name" value="LUCIFERASE-LIKE MONOOXYGENASE"/>
    <property type="match status" value="1"/>
</dbReference>
<dbReference type="AlphaFoldDB" id="A0AA41Q364"/>
<comment type="caution">
    <text evidence="4">The sequence shown here is derived from an EMBL/GenBank/DDBJ whole genome shotgun (WGS) entry which is preliminary data.</text>
</comment>